<organism evidence="1">
    <name type="scientific">marine sediment metagenome</name>
    <dbReference type="NCBI Taxonomy" id="412755"/>
    <lineage>
        <taxon>unclassified sequences</taxon>
        <taxon>metagenomes</taxon>
        <taxon>ecological metagenomes</taxon>
    </lineage>
</organism>
<protein>
    <submittedName>
        <fullName evidence="1">Uncharacterized protein</fullName>
    </submittedName>
</protein>
<dbReference type="AlphaFoldDB" id="A0A0F9ACB5"/>
<reference evidence="1" key="1">
    <citation type="journal article" date="2015" name="Nature">
        <title>Complex archaea that bridge the gap between prokaryotes and eukaryotes.</title>
        <authorList>
            <person name="Spang A."/>
            <person name="Saw J.H."/>
            <person name="Jorgensen S.L."/>
            <person name="Zaremba-Niedzwiedzka K."/>
            <person name="Martijn J."/>
            <person name="Lind A.E."/>
            <person name="van Eijk R."/>
            <person name="Schleper C."/>
            <person name="Guy L."/>
            <person name="Ettema T.J."/>
        </authorList>
    </citation>
    <scope>NUCLEOTIDE SEQUENCE</scope>
</reference>
<comment type="caution">
    <text evidence="1">The sequence shown here is derived from an EMBL/GenBank/DDBJ whole genome shotgun (WGS) entry which is preliminary data.</text>
</comment>
<accession>A0A0F9ACB5</accession>
<gene>
    <name evidence="1" type="ORF">LCGC14_2866660</name>
</gene>
<sequence>MASGNTIWVLEPEGSKPPATLFATLDTIADASTPLATILVLDFDPTTAEFMD</sequence>
<dbReference type="EMBL" id="LAZR01055539">
    <property type="protein sequence ID" value="KKK76144.1"/>
    <property type="molecule type" value="Genomic_DNA"/>
</dbReference>
<name>A0A0F9ACB5_9ZZZZ</name>
<feature type="non-terminal residue" evidence="1">
    <location>
        <position position="52"/>
    </location>
</feature>
<evidence type="ECO:0000313" key="1">
    <source>
        <dbReference type="EMBL" id="KKK76144.1"/>
    </source>
</evidence>
<proteinExistence type="predicted"/>